<reference evidence="1" key="1">
    <citation type="journal article" date="2022" name="Int. J. Mol. Sci.">
        <title>Draft Genome of Tanacetum Coccineum: Genomic Comparison of Closely Related Tanacetum-Family Plants.</title>
        <authorList>
            <person name="Yamashiro T."/>
            <person name="Shiraishi A."/>
            <person name="Nakayama K."/>
            <person name="Satake H."/>
        </authorList>
    </citation>
    <scope>NUCLEOTIDE SEQUENCE</scope>
</reference>
<organism evidence="1 2">
    <name type="scientific">Tanacetum coccineum</name>
    <dbReference type="NCBI Taxonomy" id="301880"/>
    <lineage>
        <taxon>Eukaryota</taxon>
        <taxon>Viridiplantae</taxon>
        <taxon>Streptophyta</taxon>
        <taxon>Embryophyta</taxon>
        <taxon>Tracheophyta</taxon>
        <taxon>Spermatophyta</taxon>
        <taxon>Magnoliopsida</taxon>
        <taxon>eudicotyledons</taxon>
        <taxon>Gunneridae</taxon>
        <taxon>Pentapetalae</taxon>
        <taxon>asterids</taxon>
        <taxon>campanulids</taxon>
        <taxon>Asterales</taxon>
        <taxon>Asteraceae</taxon>
        <taxon>Asteroideae</taxon>
        <taxon>Anthemideae</taxon>
        <taxon>Anthemidinae</taxon>
        <taxon>Tanacetum</taxon>
    </lineage>
</organism>
<name>A0ABQ5F670_9ASTR</name>
<sequence>MVLSLPRTMPPIDESILSIPIGPRLAAAMAKLAETMAKYYPDSTSYTPPPPNESMDTLADAMAKLEIALKRLATSTAHLILITAKTTTLNYTATRTESKDDTINNMHRPTTIDGEATTCKNDTKVVTQTPKIEKVTTQNTTTVKVNTPVTTK</sequence>
<reference evidence="1" key="2">
    <citation type="submission" date="2022-01" db="EMBL/GenBank/DDBJ databases">
        <authorList>
            <person name="Yamashiro T."/>
            <person name="Shiraishi A."/>
            <person name="Satake H."/>
            <person name="Nakayama K."/>
        </authorList>
    </citation>
    <scope>NUCLEOTIDE SEQUENCE</scope>
</reference>
<keyword evidence="2" id="KW-1185">Reference proteome</keyword>
<gene>
    <name evidence="1" type="ORF">Tco_1002409</name>
</gene>
<dbReference type="Proteomes" id="UP001151760">
    <property type="component" value="Unassembled WGS sequence"/>
</dbReference>
<proteinExistence type="predicted"/>
<protein>
    <submittedName>
        <fullName evidence="1">Uncharacterized protein</fullName>
    </submittedName>
</protein>
<evidence type="ECO:0000313" key="2">
    <source>
        <dbReference type="Proteomes" id="UP001151760"/>
    </source>
</evidence>
<dbReference type="EMBL" id="BQNB010017058">
    <property type="protein sequence ID" value="GJT58876.1"/>
    <property type="molecule type" value="Genomic_DNA"/>
</dbReference>
<accession>A0ABQ5F670</accession>
<comment type="caution">
    <text evidence="1">The sequence shown here is derived from an EMBL/GenBank/DDBJ whole genome shotgun (WGS) entry which is preliminary data.</text>
</comment>
<evidence type="ECO:0000313" key="1">
    <source>
        <dbReference type="EMBL" id="GJT58876.1"/>
    </source>
</evidence>